<feature type="non-terminal residue" evidence="1">
    <location>
        <position position="1"/>
    </location>
</feature>
<dbReference type="EMBL" id="KM209273">
    <property type="protein sequence ID" value="AIM51724.1"/>
    <property type="molecule type" value="Genomic_DNA"/>
</dbReference>
<sequence>SQSSAIDLIFPLPVFGVKTLAPTGTIDINYTVLRSNKITLNSAGAGSISAPLGYSFSPEFSLYSAAKADGTAAQFDVSSGLSLTGTPVGSALQISLGAGFANQSINLLALMVRTTATIKTKTVTEVTETVTFTSAASIQLGNHDGYKLVSVKNSSGADVTSNFTLDGGQRDAAYYRSNLLSGTGVISGTFTVVYQYFAHSSGDFFTADSYSSIDYQDIPNYVSSSSGTVYGLADSLDFRPKITSGASDTDMVRPNTAIILDAEYYLPRIDAVYLADNGVFNVARGVSSNNLASPAIPDNGMRLYELMIPPYTANIDDIQIRTIDN</sequence>
<protein>
    <submittedName>
        <fullName evidence="1">Uncharacterized protein</fullName>
    </submittedName>
</protein>
<organism evidence="1">
    <name type="scientific">Dickeya phage phiDP10.3</name>
    <dbReference type="NCBI Taxonomy" id="1542132"/>
    <lineage>
        <taxon>Viruses</taxon>
        <taxon>Duplodnaviria</taxon>
        <taxon>Heunggongvirae</taxon>
        <taxon>Uroviricota</taxon>
        <taxon>Caudoviricetes</taxon>
        <taxon>Pantevenvirales</taxon>
        <taxon>Ackermannviridae</taxon>
        <taxon>Aglimvirinae</taxon>
    </lineage>
</organism>
<evidence type="ECO:0000313" key="1">
    <source>
        <dbReference type="EMBL" id="AIM51724.1"/>
    </source>
</evidence>
<feature type="non-terminal residue" evidence="1">
    <location>
        <position position="325"/>
    </location>
</feature>
<reference evidence="1" key="1">
    <citation type="journal article" date="2015" name="PLoS ONE">
        <title>Genomic, proteomic and morphological characterization of two novel broad host lytic bacteriophages PhiPD10.3 and PhiPD23.1 infecting pectinolytic Pectobacterium spp. and Dickeya spp.</title>
        <authorList>
            <person name="Czajkowski R."/>
            <person name="Ozymko Z."/>
            <person name="de Jager V."/>
            <person name="Siwinska J."/>
            <person name="Smolarska A."/>
            <person name="Ossowicki A."/>
            <person name="Narajczyk M."/>
            <person name="Lojkowska E."/>
        </authorList>
    </citation>
    <scope>NUCLEOTIDE SEQUENCE</scope>
</reference>
<proteinExistence type="predicted"/>
<name>A0A140XB69_9CAUD</name>
<accession>A0A140XB69</accession>
<gene>
    <name evidence="1" type="ORF">HQ82_0208</name>
</gene>